<dbReference type="Gene3D" id="3.40.605.10">
    <property type="entry name" value="Aldehyde Dehydrogenase, Chain A, domain 1"/>
    <property type="match status" value="1"/>
</dbReference>
<gene>
    <name evidence="8" type="ORF">V6984_00820</name>
</gene>
<protein>
    <recommendedName>
        <fullName evidence="3">Aldehyde dehydrogenase</fullName>
    </recommendedName>
</protein>
<dbReference type="EMBL" id="CP146256">
    <property type="protein sequence ID" value="XAH74339.1"/>
    <property type="molecule type" value="Genomic_DNA"/>
</dbReference>
<keyword evidence="9" id="KW-1185">Reference proteome</keyword>
<dbReference type="PANTHER" id="PTHR43570:SF16">
    <property type="entry name" value="ALDEHYDE DEHYDROGENASE TYPE III, ISOFORM Q"/>
    <property type="match status" value="1"/>
</dbReference>
<evidence type="ECO:0000256" key="4">
    <source>
        <dbReference type="PROSITE-ProRule" id="PRU10007"/>
    </source>
</evidence>
<dbReference type="PANTHER" id="PTHR43570">
    <property type="entry name" value="ALDEHYDE DEHYDROGENASE"/>
    <property type="match status" value="1"/>
</dbReference>
<proteinExistence type="inferred from homology"/>
<evidence type="ECO:0000313" key="8">
    <source>
        <dbReference type="EMBL" id="XAH74339.1"/>
    </source>
</evidence>
<dbReference type="InterPro" id="IPR016161">
    <property type="entry name" value="Ald_DH/histidinol_DH"/>
</dbReference>
<dbReference type="Pfam" id="PF00171">
    <property type="entry name" value="Aldedh"/>
    <property type="match status" value="1"/>
</dbReference>
<dbReference type="InterPro" id="IPR029510">
    <property type="entry name" value="Ald_DH_CS_GLU"/>
</dbReference>
<evidence type="ECO:0000256" key="1">
    <source>
        <dbReference type="ARBA" id="ARBA00009986"/>
    </source>
</evidence>
<dbReference type="PROSITE" id="PS00687">
    <property type="entry name" value="ALDEHYDE_DEHYDR_GLU"/>
    <property type="match status" value="1"/>
</dbReference>
<dbReference type="InterPro" id="IPR015590">
    <property type="entry name" value="Aldehyde_DH_dom"/>
</dbReference>
<sequence length="458" mass="51383">MNRDIKQIMKMQRMFYETGVTKQYRFRIRALERLENALQEYEEELKLALKADLNKSLSESYMAEIGLTKSELSYVKKNLHRWMGPKKVPTPIAQFPADSFILQEPYGIALIMAPWNYPVLLCLEPLIDAIAAGNCVVLKPSAYAPAVSSALKKMLKAIYPEKFVAVVEGGREENAELLEQRFDYIFFTGGVTVGRMVLEKAAKHLTPVTLELGGKSPCIVDKTANVETAAKRIAFGKILNAGQTCVAPDYLLVHKDVKEELLKGICAEWRRMLGEEPLENSDYPKIINQKHFERLLHLTEGEKIITGGTYNAETRQIAPILLDGVTLDSAVMKEEIFGPILPVLTFETRDEIKKLVLSFEKPLAFYLFTEDKDMEQWALGTFSFGGGCINDTLVHLASSHLPFGGVGGSGMGSYHGKVGFETFSHSKSVLKSGYHPDVPFRYHPYSDTKDKAIRLFLK</sequence>
<comment type="similarity">
    <text evidence="1 3 5">Belongs to the aldehyde dehydrogenase family.</text>
</comment>
<dbReference type="InterPro" id="IPR016163">
    <property type="entry name" value="Ald_DH_C"/>
</dbReference>
<dbReference type="SUPFAM" id="SSF53720">
    <property type="entry name" value="ALDH-like"/>
    <property type="match status" value="1"/>
</dbReference>
<feature type="active site" evidence="4">
    <location>
        <position position="211"/>
    </location>
</feature>
<organism evidence="8 9">
    <name type="scientific">Kineothrix sedimenti</name>
    <dbReference type="NCBI Taxonomy" id="3123317"/>
    <lineage>
        <taxon>Bacteria</taxon>
        <taxon>Bacillati</taxon>
        <taxon>Bacillota</taxon>
        <taxon>Clostridia</taxon>
        <taxon>Lachnospirales</taxon>
        <taxon>Lachnospiraceae</taxon>
        <taxon>Kineothrix</taxon>
    </lineage>
</organism>
<dbReference type="CDD" id="cd07136">
    <property type="entry name" value="ALDH_YwdH-P39616"/>
    <property type="match status" value="1"/>
</dbReference>
<feature type="coiled-coil region" evidence="6">
    <location>
        <begin position="24"/>
        <end position="51"/>
    </location>
</feature>
<evidence type="ECO:0000256" key="6">
    <source>
        <dbReference type="SAM" id="Coils"/>
    </source>
</evidence>
<keyword evidence="6" id="KW-0175">Coiled coil</keyword>
<dbReference type="InterPro" id="IPR012394">
    <property type="entry name" value="Aldehyde_DH_NAD(P)"/>
</dbReference>
<evidence type="ECO:0000259" key="7">
    <source>
        <dbReference type="Pfam" id="PF00171"/>
    </source>
</evidence>
<dbReference type="RefSeq" id="WP_342757932.1">
    <property type="nucleotide sequence ID" value="NZ_CP146256.1"/>
</dbReference>
<evidence type="ECO:0000256" key="2">
    <source>
        <dbReference type="ARBA" id="ARBA00023002"/>
    </source>
</evidence>
<dbReference type="PIRSF" id="PIRSF036492">
    <property type="entry name" value="ALDH"/>
    <property type="match status" value="1"/>
</dbReference>
<dbReference type="InterPro" id="IPR016162">
    <property type="entry name" value="Ald_DH_N"/>
</dbReference>
<name>A0ABZ3EYI7_9FIRM</name>
<evidence type="ECO:0000256" key="5">
    <source>
        <dbReference type="RuleBase" id="RU003345"/>
    </source>
</evidence>
<keyword evidence="2 3" id="KW-0560">Oxidoreductase</keyword>
<feature type="domain" description="Aldehyde dehydrogenase" evidence="7">
    <location>
        <begin position="25"/>
        <end position="429"/>
    </location>
</feature>
<dbReference type="Gene3D" id="3.40.309.10">
    <property type="entry name" value="Aldehyde Dehydrogenase, Chain A, domain 2"/>
    <property type="match status" value="1"/>
</dbReference>
<reference evidence="8 9" key="1">
    <citation type="submission" date="2024-02" db="EMBL/GenBank/DDBJ databases">
        <title>Bacterial strain from lacustrine sediment.</title>
        <authorList>
            <person name="Petit C."/>
            <person name="Fadhlaoui K."/>
        </authorList>
    </citation>
    <scope>NUCLEOTIDE SEQUENCE [LARGE SCALE GENOMIC DNA]</scope>
    <source>
        <strain evidence="8 9">IPX-CK</strain>
    </source>
</reference>
<accession>A0ABZ3EYI7</accession>
<dbReference type="Proteomes" id="UP001451571">
    <property type="component" value="Chromosome"/>
</dbReference>
<evidence type="ECO:0000256" key="3">
    <source>
        <dbReference type="PIRNR" id="PIRNR036492"/>
    </source>
</evidence>
<evidence type="ECO:0000313" key="9">
    <source>
        <dbReference type="Proteomes" id="UP001451571"/>
    </source>
</evidence>